<name>R0FS66_9BRAS</name>
<organism evidence="3 4">
    <name type="scientific">Capsella rubella</name>
    <dbReference type="NCBI Taxonomy" id="81985"/>
    <lineage>
        <taxon>Eukaryota</taxon>
        <taxon>Viridiplantae</taxon>
        <taxon>Streptophyta</taxon>
        <taxon>Embryophyta</taxon>
        <taxon>Tracheophyta</taxon>
        <taxon>Spermatophyta</taxon>
        <taxon>Magnoliopsida</taxon>
        <taxon>eudicotyledons</taxon>
        <taxon>Gunneridae</taxon>
        <taxon>Pentapetalae</taxon>
        <taxon>rosids</taxon>
        <taxon>malvids</taxon>
        <taxon>Brassicales</taxon>
        <taxon>Brassicaceae</taxon>
        <taxon>Camelineae</taxon>
        <taxon>Capsella</taxon>
    </lineage>
</organism>
<evidence type="ECO:0000313" key="4">
    <source>
        <dbReference type="Proteomes" id="UP000029121"/>
    </source>
</evidence>
<reference evidence="4" key="1">
    <citation type="journal article" date="2013" name="Nat. Genet.">
        <title>The Capsella rubella genome and the genomic consequences of rapid mating system evolution.</title>
        <authorList>
            <person name="Slotte T."/>
            <person name="Hazzouri K.M."/>
            <person name="Agren J.A."/>
            <person name="Koenig D."/>
            <person name="Maumus F."/>
            <person name="Guo Y.L."/>
            <person name="Steige K."/>
            <person name="Platts A.E."/>
            <person name="Escobar J.S."/>
            <person name="Newman L.K."/>
            <person name="Wang W."/>
            <person name="Mandakova T."/>
            <person name="Vello E."/>
            <person name="Smith L.M."/>
            <person name="Henz S.R."/>
            <person name="Steffen J."/>
            <person name="Takuno S."/>
            <person name="Brandvain Y."/>
            <person name="Coop G."/>
            <person name="Andolfatto P."/>
            <person name="Hu T.T."/>
            <person name="Blanchette M."/>
            <person name="Clark R.M."/>
            <person name="Quesneville H."/>
            <person name="Nordborg M."/>
            <person name="Gaut B.S."/>
            <person name="Lysak M.A."/>
            <person name="Jenkins J."/>
            <person name="Grimwood J."/>
            <person name="Chapman J."/>
            <person name="Prochnik S."/>
            <person name="Shu S."/>
            <person name="Rokhsar D."/>
            <person name="Schmutz J."/>
            <person name="Weigel D."/>
            <person name="Wright S.I."/>
        </authorList>
    </citation>
    <scope>NUCLEOTIDE SEQUENCE [LARGE SCALE GENOMIC DNA]</scope>
    <source>
        <strain evidence="4">cv. Monte Gargano</strain>
    </source>
</reference>
<feature type="compositionally biased region" description="Pro residues" evidence="1">
    <location>
        <begin position="71"/>
        <end position="82"/>
    </location>
</feature>
<dbReference type="STRING" id="81985.R0FS66"/>
<evidence type="ECO:0000256" key="1">
    <source>
        <dbReference type="SAM" id="MobiDB-lite"/>
    </source>
</evidence>
<keyword evidence="2" id="KW-0732">Signal</keyword>
<sequence>MLSKMKLVALMSSLLLLLPLCSSRFVESHEDGVLHTDQYSVNMVEESIPKLMDYAEPGPNPRHDPTKPGYGSPPPPPPPHMN</sequence>
<proteinExistence type="predicted"/>
<protein>
    <recommendedName>
        <fullName evidence="5">Transmembrane protein</fullName>
    </recommendedName>
</protein>
<evidence type="ECO:0000256" key="2">
    <source>
        <dbReference type="SAM" id="SignalP"/>
    </source>
</evidence>
<keyword evidence="4" id="KW-1185">Reference proteome</keyword>
<dbReference type="Proteomes" id="UP000029121">
    <property type="component" value="Unassembled WGS sequence"/>
</dbReference>
<evidence type="ECO:0008006" key="5">
    <source>
        <dbReference type="Google" id="ProtNLM"/>
    </source>
</evidence>
<feature type="signal peptide" evidence="2">
    <location>
        <begin position="1"/>
        <end position="23"/>
    </location>
</feature>
<dbReference type="AlphaFoldDB" id="R0FS66"/>
<evidence type="ECO:0000313" key="3">
    <source>
        <dbReference type="EMBL" id="EOA25667.1"/>
    </source>
</evidence>
<dbReference type="OrthoDB" id="1093770at2759"/>
<dbReference type="KEGG" id="crb:17885124"/>
<gene>
    <name evidence="3" type="ORF">CARUB_v10019018mg</name>
</gene>
<dbReference type="EMBL" id="KB870809">
    <property type="protein sequence ID" value="EOA25667.1"/>
    <property type="molecule type" value="Genomic_DNA"/>
</dbReference>
<feature type="chain" id="PRO_5004350313" description="Transmembrane protein" evidence="2">
    <location>
        <begin position="24"/>
        <end position="82"/>
    </location>
</feature>
<accession>R0FS66</accession>
<feature type="region of interest" description="Disordered" evidence="1">
    <location>
        <begin position="50"/>
        <end position="82"/>
    </location>
</feature>